<proteinExistence type="predicted"/>
<sequence length="254" mass="27656">MPHPFARRAALAAFCLAVSGAAFADAKDDAVKAQCPAVGAWGEKIAKAHPALSEEGLARDDSAAGFTDTDMRKELDRRSQEDQATRNAWIASPQDKARFEAMDKVDKDNLAWMKDNFAKKGFPHAEAVGLRGVAEAFILVQHAVADVPFMQAMLPQVQARGESGELKKGDVAMLVDRVLRKQGKPQRYGTQYTSTNMSNMADMKMDPTEDMAKLDERRASMDLMPHADYECALKIFYAPDTPATVPAAPAAGKP</sequence>
<protein>
    <submittedName>
        <fullName evidence="3">Uncharacterized protein</fullName>
    </submittedName>
</protein>
<feature type="region of interest" description="Disordered" evidence="1">
    <location>
        <begin position="57"/>
        <end position="85"/>
    </location>
</feature>
<dbReference type="Proteomes" id="UP000316093">
    <property type="component" value="Chromosome"/>
</dbReference>
<organism evidence="3 4">
    <name type="scientific">Luteibacter pinisoli</name>
    <dbReference type="NCBI Taxonomy" id="2589080"/>
    <lineage>
        <taxon>Bacteria</taxon>
        <taxon>Pseudomonadati</taxon>
        <taxon>Pseudomonadota</taxon>
        <taxon>Gammaproteobacteria</taxon>
        <taxon>Lysobacterales</taxon>
        <taxon>Rhodanobacteraceae</taxon>
        <taxon>Luteibacter</taxon>
    </lineage>
</organism>
<dbReference type="EMBL" id="CP041046">
    <property type="protein sequence ID" value="QDE41469.1"/>
    <property type="molecule type" value="Genomic_DNA"/>
</dbReference>
<dbReference type="InterPro" id="IPR046732">
    <property type="entry name" value="DUF6624"/>
</dbReference>
<evidence type="ECO:0000313" key="4">
    <source>
        <dbReference type="Proteomes" id="UP000316093"/>
    </source>
</evidence>
<feature type="signal peptide" evidence="2">
    <location>
        <begin position="1"/>
        <end position="24"/>
    </location>
</feature>
<accession>A0A4Y5ZA82</accession>
<keyword evidence="2" id="KW-0732">Signal</keyword>
<dbReference type="AlphaFoldDB" id="A0A4Y5ZA82"/>
<dbReference type="Pfam" id="PF20329">
    <property type="entry name" value="DUF6624"/>
    <property type="match status" value="1"/>
</dbReference>
<evidence type="ECO:0000313" key="3">
    <source>
        <dbReference type="EMBL" id="QDE41469.1"/>
    </source>
</evidence>
<gene>
    <name evidence="3" type="ORF">FIV34_20825</name>
</gene>
<feature type="compositionally biased region" description="Basic and acidic residues" evidence="1">
    <location>
        <begin position="69"/>
        <end position="84"/>
    </location>
</feature>
<dbReference type="RefSeq" id="WP_139985519.1">
    <property type="nucleotide sequence ID" value="NZ_CP041046.1"/>
</dbReference>
<evidence type="ECO:0000256" key="2">
    <source>
        <dbReference type="SAM" id="SignalP"/>
    </source>
</evidence>
<feature type="chain" id="PRO_5021184676" evidence="2">
    <location>
        <begin position="25"/>
        <end position="254"/>
    </location>
</feature>
<keyword evidence="4" id="KW-1185">Reference proteome</keyword>
<name>A0A4Y5ZA82_9GAMM</name>
<reference evidence="3 4" key="1">
    <citation type="submission" date="2019-06" db="EMBL/GenBank/DDBJ databases">
        <title>A complete genome sequence for Luteibacter pinisoli MAH-14.</title>
        <authorList>
            <person name="Baltrus D.A."/>
        </authorList>
    </citation>
    <scope>NUCLEOTIDE SEQUENCE [LARGE SCALE GENOMIC DNA]</scope>
    <source>
        <strain evidence="3 4">MAH-14</strain>
    </source>
</reference>
<evidence type="ECO:0000256" key="1">
    <source>
        <dbReference type="SAM" id="MobiDB-lite"/>
    </source>
</evidence>
<dbReference type="OrthoDB" id="2989458at2"/>
<dbReference type="KEGG" id="lpy:FIV34_20825"/>